<dbReference type="AlphaFoldDB" id="A0A3B0J2R1"/>
<dbReference type="STRING" id="7266.A0A3B0J2R1"/>
<dbReference type="EMBL" id="OUUW01000001">
    <property type="protein sequence ID" value="SPP75495.1"/>
    <property type="molecule type" value="Genomic_DNA"/>
</dbReference>
<reference evidence="2" key="1">
    <citation type="submission" date="2018-01" db="EMBL/GenBank/DDBJ databases">
        <authorList>
            <person name="Alioto T."/>
            <person name="Alioto T."/>
        </authorList>
    </citation>
    <scope>NUCLEOTIDE SEQUENCE [LARGE SCALE GENOMIC DNA]</scope>
</reference>
<organism evidence="1 2">
    <name type="scientific">Drosophila guanche</name>
    <name type="common">Fruit fly</name>
    <dbReference type="NCBI Taxonomy" id="7266"/>
    <lineage>
        <taxon>Eukaryota</taxon>
        <taxon>Metazoa</taxon>
        <taxon>Ecdysozoa</taxon>
        <taxon>Arthropoda</taxon>
        <taxon>Hexapoda</taxon>
        <taxon>Insecta</taxon>
        <taxon>Pterygota</taxon>
        <taxon>Neoptera</taxon>
        <taxon>Endopterygota</taxon>
        <taxon>Diptera</taxon>
        <taxon>Brachycera</taxon>
        <taxon>Muscomorpha</taxon>
        <taxon>Ephydroidea</taxon>
        <taxon>Drosophilidae</taxon>
        <taxon>Drosophila</taxon>
        <taxon>Sophophora</taxon>
    </lineage>
</organism>
<dbReference type="Proteomes" id="UP000268350">
    <property type="component" value="Unassembled WGS sequence"/>
</dbReference>
<name>A0A3B0J2R1_DROGU</name>
<gene>
    <name evidence="1" type="ORF">DGUA_6G003307</name>
</gene>
<sequence length="128" mass="15237">MFKYKELLLSRRIFENPILHLHLRCFRLYDYVAMSKDQSRPWLSLARCIFFTGSVWLSCVLMLTRVFHGYGHGRALLFHVSYYPECTRPEKASRQVRALHLARYNSSISRPCSSDYMWPTKKLRQGTK</sequence>
<protein>
    <submittedName>
        <fullName evidence="1">Blast:Odorant receptor 56a</fullName>
    </submittedName>
</protein>
<accession>A0A3B0J2R1</accession>
<evidence type="ECO:0000313" key="2">
    <source>
        <dbReference type="Proteomes" id="UP000268350"/>
    </source>
</evidence>
<dbReference type="OrthoDB" id="7281178at2759"/>
<evidence type="ECO:0000313" key="1">
    <source>
        <dbReference type="EMBL" id="SPP75495.1"/>
    </source>
</evidence>
<keyword evidence="1" id="KW-0675">Receptor</keyword>
<keyword evidence="2" id="KW-1185">Reference proteome</keyword>
<proteinExistence type="predicted"/>